<evidence type="ECO:0000313" key="1">
    <source>
        <dbReference type="Ensembl" id="ENSORLP00015018572.1"/>
    </source>
</evidence>
<dbReference type="Ensembl" id="ENSORLT00015027301.1">
    <property type="protein sequence ID" value="ENSORLP00015018572.1"/>
    <property type="gene ID" value="ENSORLG00015000552.1"/>
</dbReference>
<reference evidence="1" key="3">
    <citation type="submission" date="2025-08" db="UniProtKB">
        <authorList>
            <consortium name="Ensembl"/>
        </authorList>
    </citation>
    <scope>IDENTIFICATION</scope>
    <source>
        <strain evidence="1">HSOK</strain>
    </source>
</reference>
<protein>
    <submittedName>
        <fullName evidence="1">Uncharacterized protein</fullName>
    </submittedName>
</protein>
<dbReference type="Proteomes" id="UP000265200">
    <property type="component" value="Chromosome 16"/>
</dbReference>
<sequence length="132" mass="15690">FTDHFCFSCSFFERMWVTETRKLPLKAAFAGVQRASLIISRERNSILRERNSILWERNSILWERNSISCERDNNLWEQDINLWEQDIFLYLNVRTRSYGSQPKVNTGAKDPSIEPEPSLKNISTLLYRSKNR</sequence>
<name>A0A3P9IET3_ORYLA</name>
<reference key="1">
    <citation type="journal article" date="2007" name="Nature">
        <title>The medaka draft genome and insights into vertebrate genome evolution.</title>
        <authorList>
            <person name="Kasahara M."/>
            <person name="Naruse K."/>
            <person name="Sasaki S."/>
            <person name="Nakatani Y."/>
            <person name="Qu W."/>
            <person name="Ahsan B."/>
            <person name="Yamada T."/>
            <person name="Nagayasu Y."/>
            <person name="Doi K."/>
            <person name="Kasai Y."/>
            <person name="Jindo T."/>
            <person name="Kobayashi D."/>
            <person name="Shimada A."/>
            <person name="Toyoda A."/>
            <person name="Kuroki Y."/>
            <person name="Fujiyama A."/>
            <person name="Sasaki T."/>
            <person name="Shimizu A."/>
            <person name="Asakawa S."/>
            <person name="Shimizu N."/>
            <person name="Hashimoto S."/>
            <person name="Yang J."/>
            <person name="Lee Y."/>
            <person name="Matsushima K."/>
            <person name="Sugano S."/>
            <person name="Sakaizumi M."/>
            <person name="Narita T."/>
            <person name="Ohishi K."/>
            <person name="Haga S."/>
            <person name="Ohta F."/>
            <person name="Nomoto H."/>
            <person name="Nogata K."/>
            <person name="Morishita T."/>
            <person name="Endo T."/>
            <person name="Shin-I T."/>
            <person name="Takeda H."/>
            <person name="Morishita S."/>
            <person name="Kohara Y."/>
        </authorList>
    </citation>
    <scope>NUCLEOTIDE SEQUENCE [LARGE SCALE GENOMIC DNA]</scope>
    <source>
        <strain>Hd-rR</strain>
    </source>
</reference>
<accession>A0A3P9IET3</accession>
<reference evidence="1" key="4">
    <citation type="submission" date="2025-09" db="UniProtKB">
        <authorList>
            <consortium name="Ensembl"/>
        </authorList>
    </citation>
    <scope>IDENTIFICATION</scope>
    <source>
        <strain evidence="1">HSOK</strain>
    </source>
</reference>
<dbReference type="AlphaFoldDB" id="A0A3P9IET3"/>
<organism evidence="1 2">
    <name type="scientific">Oryzias latipes</name>
    <name type="common">Japanese rice fish</name>
    <name type="synonym">Japanese killifish</name>
    <dbReference type="NCBI Taxonomy" id="8090"/>
    <lineage>
        <taxon>Eukaryota</taxon>
        <taxon>Metazoa</taxon>
        <taxon>Chordata</taxon>
        <taxon>Craniata</taxon>
        <taxon>Vertebrata</taxon>
        <taxon>Euteleostomi</taxon>
        <taxon>Actinopterygii</taxon>
        <taxon>Neopterygii</taxon>
        <taxon>Teleostei</taxon>
        <taxon>Neoteleostei</taxon>
        <taxon>Acanthomorphata</taxon>
        <taxon>Ovalentaria</taxon>
        <taxon>Atherinomorphae</taxon>
        <taxon>Beloniformes</taxon>
        <taxon>Adrianichthyidae</taxon>
        <taxon>Oryziinae</taxon>
        <taxon>Oryzias</taxon>
    </lineage>
</organism>
<reference evidence="1 2" key="2">
    <citation type="submission" date="2017-04" db="EMBL/GenBank/DDBJ databases">
        <title>CpG methylation of centromeres and impact of large insertions on vertebrate speciation.</title>
        <authorList>
            <person name="Ichikawa K."/>
            <person name="Yoshimura J."/>
            <person name="Morishita S."/>
        </authorList>
    </citation>
    <scope>NUCLEOTIDE SEQUENCE</scope>
    <source>
        <strain evidence="1 2">HSOK</strain>
    </source>
</reference>
<evidence type="ECO:0000313" key="2">
    <source>
        <dbReference type="Proteomes" id="UP000265200"/>
    </source>
</evidence>
<proteinExistence type="predicted"/>